<name>A0ABD0WAL3_DENTH</name>
<keyword evidence="2" id="KW-1185">Reference proteome</keyword>
<accession>A0ABD0WAL3</accession>
<organism evidence="1 2">
    <name type="scientific">Dendrobium thyrsiflorum</name>
    <name type="common">Pinecone-like raceme dendrobium</name>
    <name type="synonym">Orchid</name>
    <dbReference type="NCBI Taxonomy" id="117978"/>
    <lineage>
        <taxon>Eukaryota</taxon>
        <taxon>Viridiplantae</taxon>
        <taxon>Streptophyta</taxon>
        <taxon>Embryophyta</taxon>
        <taxon>Tracheophyta</taxon>
        <taxon>Spermatophyta</taxon>
        <taxon>Magnoliopsida</taxon>
        <taxon>Liliopsida</taxon>
        <taxon>Asparagales</taxon>
        <taxon>Orchidaceae</taxon>
        <taxon>Epidendroideae</taxon>
        <taxon>Malaxideae</taxon>
        <taxon>Dendrobiinae</taxon>
        <taxon>Dendrobium</taxon>
    </lineage>
</organism>
<dbReference type="AlphaFoldDB" id="A0ABD0WAL3"/>
<evidence type="ECO:0000313" key="2">
    <source>
        <dbReference type="Proteomes" id="UP001552299"/>
    </source>
</evidence>
<protein>
    <submittedName>
        <fullName evidence="1">Uncharacterized protein</fullName>
    </submittedName>
</protein>
<comment type="caution">
    <text evidence="1">The sequence shown here is derived from an EMBL/GenBank/DDBJ whole genome shotgun (WGS) entry which is preliminary data.</text>
</comment>
<proteinExistence type="predicted"/>
<gene>
    <name evidence="1" type="ORF">M5K25_001078</name>
</gene>
<sequence length="72" mass="8317">MSDEESNWRNQKSRKRLNQNQTVSLQVSLSTLISTTATGRRRQFPVTFLFTAFSSRLLLLPPSTRYLKVLSL</sequence>
<dbReference type="Proteomes" id="UP001552299">
    <property type="component" value="Unassembled WGS sequence"/>
</dbReference>
<reference evidence="1 2" key="1">
    <citation type="journal article" date="2024" name="Plant Biotechnol. J.">
        <title>Dendrobium thyrsiflorum genome and its molecular insights into genes involved in important horticultural traits.</title>
        <authorList>
            <person name="Chen B."/>
            <person name="Wang J.Y."/>
            <person name="Zheng P.J."/>
            <person name="Li K.L."/>
            <person name="Liang Y.M."/>
            <person name="Chen X.F."/>
            <person name="Zhang C."/>
            <person name="Zhao X."/>
            <person name="He X."/>
            <person name="Zhang G.Q."/>
            <person name="Liu Z.J."/>
            <person name="Xu Q."/>
        </authorList>
    </citation>
    <scope>NUCLEOTIDE SEQUENCE [LARGE SCALE GENOMIC DNA]</scope>
    <source>
        <strain evidence="1">GZMU011</strain>
    </source>
</reference>
<evidence type="ECO:0000313" key="1">
    <source>
        <dbReference type="EMBL" id="KAL0929136.1"/>
    </source>
</evidence>
<dbReference type="EMBL" id="JANQDX010000001">
    <property type="protein sequence ID" value="KAL0929136.1"/>
    <property type="molecule type" value="Genomic_DNA"/>
</dbReference>